<dbReference type="Proteomes" id="UP000008225">
    <property type="component" value="Chromosome 8"/>
</dbReference>
<protein>
    <recommendedName>
        <fullName evidence="4">60S ribosomal protein L29</fullName>
    </recommendedName>
</protein>
<reference evidence="6" key="2">
    <citation type="submission" date="2025-08" db="UniProtKB">
        <authorList>
            <consortium name="Ensembl"/>
        </authorList>
    </citation>
    <scope>IDENTIFICATION</scope>
</reference>
<evidence type="ECO:0000256" key="2">
    <source>
        <dbReference type="ARBA" id="ARBA00022980"/>
    </source>
</evidence>
<reference evidence="6 7" key="1">
    <citation type="submission" date="2009-03" db="EMBL/GenBank/DDBJ databases">
        <authorList>
            <person name="Warren W."/>
            <person name="Ye L."/>
            <person name="Minx P."/>
            <person name="Worley K."/>
            <person name="Gibbs R."/>
            <person name="Wilson R.K."/>
        </authorList>
    </citation>
    <scope>NUCLEOTIDE SEQUENCE [LARGE SCALE GENOMIC DNA]</scope>
</reference>
<evidence type="ECO:0000313" key="7">
    <source>
        <dbReference type="Proteomes" id="UP000008225"/>
    </source>
</evidence>
<dbReference type="Pfam" id="PF01779">
    <property type="entry name" value="Ribosomal_L29e"/>
    <property type="match status" value="1"/>
</dbReference>
<evidence type="ECO:0000256" key="1">
    <source>
        <dbReference type="ARBA" id="ARBA00010247"/>
    </source>
</evidence>
<dbReference type="Ensembl" id="ENSCJAT00000128850.1">
    <property type="protein sequence ID" value="ENSCJAP00000083180.1"/>
    <property type="gene ID" value="ENSCJAG00000070060.1"/>
</dbReference>
<dbReference type="AlphaFoldDB" id="A0A8I3WDR9"/>
<name>A0A8I3WDR9_CALJA</name>
<proteinExistence type="inferred from homology"/>
<dbReference type="Gene3D" id="6.10.140.1730">
    <property type="match status" value="1"/>
</dbReference>
<sequence length="198" mass="22052">MQCCNHGSLYPLLLELKRFPCLSLPSSWDYRSFGNRGLGADMAKSKNHTTHNQSRKWHRNGIKKPQSQRYESLKGVDPKFLRNFAKKHNKKGLKKMQANNAKAMSARAEAIKALVKPKEVKPKIPKGVSRKLDRLAYIAHPKLGKRARARIAKGLRICRPKVKVKAKAKDQTKAQASAPVSVPAQALKGAQAPTKASE</sequence>
<accession>A0A8I3WDR9</accession>
<evidence type="ECO:0000256" key="4">
    <source>
        <dbReference type="RuleBase" id="RU364026"/>
    </source>
</evidence>
<reference evidence="6" key="3">
    <citation type="submission" date="2025-09" db="UniProtKB">
        <authorList>
            <consortium name="Ensembl"/>
        </authorList>
    </citation>
    <scope>IDENTIFICATION</scope>
</reference>
<feature type="compositionally biased region" description="Basic residues" evidence="5">
    <location>
        <begin position="45"/>
        <end position="62"/>
    </location>
</feature>
<keyword evidence="2 4" id="KW-0689">Ribosomal protein</keyword>
<dbReference type="GO" id="GO:0002181">
    <property type="term" value="P:cytoplasmic translation"/>
    <property type="evidence" value="ECO:0007669"/>
    <property type="project" value="TreeGrafter"/>
</dbReference>
<feature type="region of interest" description="Disordered" evidence="5">
    <location>
        <begin position="41"/>
        <end position="69"/>
    </location>
</feature>
<dbReference type="InterPro" id="IPR002673">
    <property type="entry name" value="Ribosomal_eL29"/>
</dbReference>
<dbReference type="GO" id="GO:0003735">
    <property type="term" value="F:structural constituent of ribosome"/>
    <property type="evidence" value="ECO:0007669"/>
    <property type="project" value="UniProtKB-UniRule"/>
</dbReference>
<evidence type="ECO:0000313" key="6">
    <source>
        <dbReference type="Ensembl" id="ENSCJAP00000083180.1"/>
    </source>
</evidence>
<dbReference type="PANTHER" id="PTHR12884">
    <property type="entry name" value="60S RIBOSOMAL PROTEIN L29"/>
    <property type="match status" value="1"/>
</dbReference>
<organism evidence="6 7">
    <name type="scientific">Callithrix jacchus</name>
    <name type="common">White-tufted-ear marmoset</name>
    <name type="synonym">Simia Jacchus</name>
    <dbReference type="NCBI Taxonomy" id="9483"/>
    <lineage>
        <taxon>Eukaryota</taxon>
        <taxon>Metazoa</taxon>
        <taxon>Chordata</taxon>
        <taxon>Craniata</taxon>
        <taxon>Vertebrata</taxon>
        <taxon>Euteleostomi</taxon>
        <taxon>Mammalia</taxon>
        <taxon>Eutheria</taxon>
        <taxon>Euarchontoglires</taxon>
        <taxon>Primates</taxon>
        <taxon>Haplorrhini</taxon>
        <taxon>Platyrrhini</taxon>
        <taxon>Cebidae</taxon>
        <taxon>Callitrichinae</taxon>
        <taxon>Callithrix</taxon>
        <taxon>Callithrix</taxon>
    </lineage>
</organism>
<keyword evidence="3 4" id="KW-0687">Ribonucleoprotein</keyword>
<feature type="region of interest" description="Disordered" evidence="5">
    <location>
        <begin position="166"/>
        <end position="198"/>
    </location>
</feature>
<dbReference type="GeneTree" id="ENSGT00390000007084"/>
<evidence type="ECO:0000256" key="3">
    <source>
        <dbReference type="ARBA" id="ARBA00023274"/>
    </source>
</evidence>
<comment type="similarity">
    <text evidence="1 4">Belongs to the eukaryotic ribosomal protein eL29 family.</text>
</comment>
<dbReference type="GO" id="GO:0022625">
    <property type="term" value="C:cytosolic large ribosomal subunit"/>
    <property type="evidence" value="ECO:0007669"/>
    <property type="project" value="TreeGrafter"/>
</dbReference>
<keyword evidence="7" id="KW-1185">Reference proteome</keyword>
<dbReference type="PANTHER" id="PTHR12884:SF0">
    <property type="entry name" value="60S RIBOSOMAL PROTEIN L29"/>
    <property type="match status" value="1"/>
</dbReference>
<evidence type="ECO:0000256" key="5">
    <source>
        <dbReference type="SAM" id="MobiDB-lite"/>
    </source>
</evidence>